<dbReference type="PANTHER" id="PTHR43316">
    <property type="entry name" value="HYDROLASE, HALOACID DELAHOGENASE-RELATED"/>
    <property type="match status" value="1"/>
</dbReference>
<accession>A0A941ATR6</accession>
<dbReference type="PRINTS" id="PR00413">
    <property type="entry name" value="HADHALOGNASE"/>
</dbReference>
<dbReference type="InterPro" id="IPR023198">
    <property type="entry name" value="PGP-like_dom2"/>
</dbReference>
<evidence type="ECO:0000313" key="2">
    <source>
        <dbReference type="EMBL" id="MBP3952529.1"/>
    </source>
</evidence>
<dbReference type="Proteomes" id="UP000678228">
    <property type="component" value="Unassembled WGS sequence"/>
</dbReference>
<dbReference type="EMBL" id="JAGKSQ010000006">
    <property type="protein sequence ID" value="MBP3952529.1"/>
    <property type="molecule type" value="Genomic_DNA"/>
</dbReference>
<evidence type="ECO:0000313" key="3">
    <source>
        <dbReference type="Proteomes" id="UP000678228"/>
    </source>
</evidence>
<dbReference type="SUPFAM" id="SSF56784">
    <property type="entry name" value="HAD-like"/>
    <property type="match status" value="1"/>
</dbReference>
<dbReference type="InterPro" id="IPR023214">
    <property type="entry name" value="HAD_sf"/>
</dbReference>
<protein>
    <submittedName>
        <fullName evidence="2">HAD family hydrolase</fullName>
    </submittedName>
</protein>
<sequence>MFIKAFFLDFYGTVVHEDGEILLNICNQIKECSKTEATLSEIGGFWWKELSNLFHECYGETFKTQRTLETISLKNTLSHFGSTLDQNVLSKLLFEHWMRPSIFDDSLEFFKGNNIPVYILSNIDTFDIKTAIEFHKLKVSGLITSEDVKSYKPRPEMFERALELSNLSKDEVLHIGDSLLSDVKGAMNIGIKSVWINRNNKEFKGENKPSYVIKKLDELLRLESLAKS</sequence>
<gene>
    <name evidence="2" type="ORF">J7W16_15495</name>
</gene>
<dbReference type="Pfam" id="PF00702">
    <property type="entry name" value="Hydrolase"/>
    <property type="match status" value="1"/>
</dbReference>
<keyword evidence="3" id="KW-1185">Reference proteome</keyword>
<dbReference type="InterPro" id="IPR006439">
    <property type="entry name" value="HAD-SF_hydro_IA"/>
</dbReference>
<organism evidence="2 3">
    <name type="scientific">Halalkalibacter suaedae</name>
    <dbReference type="NCBI Taxonomy" id="2822140"/>
    <lineage>
        <taxon>Bacteria</taxon>
        <taxon>Bacillati</taxon>
        <taxon>Bacillota</taxon>
        <taxon>Bacilli</taxon>
        <taxon>Bacillales</taxon>
        <taxon>Bacillaceae</taxon>
        <taxon>Halalkalibacter</taxon>
    </lineage>
</organism>
<dbReference type="AlphaFoldDB" id="A0A941ATR6"/>
<dbReference type="GO" id="GO:0016787">
    <property type="term" value="F:hydrolase activity"/>
    <property type="evidence" value="ECO:0007669"/>
    <property type="project" value="UniProtKB-KW"/>
</dbReference>
<dbReference type="SFLD" id="SFLDG01129">
    <property type="entry name" value="C1.5:_HAD__Beta-PGM__Phosphata"/>
    <property type="match status" value="1"/>
</dbReference>
<keyword evidence="1 2" id="KW-0378">Hydrolase</keyword>
<proteinExistence type="predicted"/>
<comment type="caution">
    <text evidence="2">The sequence shown here is derived from an EMBL/GenBank/DDBJ whole genome shotgun (WGS) entry which is preliminary data.</text>
</comment>
<evidence type="ECO:0000256" key="1">
    <source>
        <dbReference type="ARBA" id="ARBA00022801"/>
    </source>
</evidence>
<dbReference type="PANTHER" id="PTHR43316:SF3">
    <property type="entry name" value="HALOACID DEHALOGENASE, TYPE II (AFU_ORTHOLOGUE AFUA_2G07750)-RELATED"/>
    <property type="match status" value="1"/>
</dbReference>
<dbReference type="InterPro" id="IPR036412">
    <property type="entry name" value="HAD-like_sf"/>
</dbReference>
<dbReference type="InterPro" id="IPR051540">
    <property type="entry name" value="S-2-haloacid_dehalogenase"/>
</dbReference>
<dbReference type="NCBIfam" id="TIGR01549">
    <property type="entry name" value="HAD-SF-IA-v1"/>
    <property type="match status" value="1"/>
</dbReference>
<name>A0A941ATR6_9BACI</name>
<reference evidence="2" key="1">
    <citation type="submission" date="2021-03" db="EMBL/GenBank/DDBJ databases">
        <title>Bacillus suaedae sp. nov., isolated from Suaeda aralocaspica.</title>
        <authorList>
            <person name="Lei R.F.R."/>
        </authorList>
    </citation>
    <scope>NUCLEOTIDE SEQUENCE</scope>
    <source>
        <strain evidence="2">YZJH907-2</strain>
    </source>
</reference>
<dbReference type="RefSeq" id="WP_210598311.1">
    <property type="nucleotide sequence ID" value="NZ_JAGKSQ010000006.1"/>
</dbReference>
<dbReference type="SFLD" id="SFLDS00003">
    <property type="entry name" value="Haloacid_Dehalogenase"/>
    <property type="match status" value="1"/>
</dbReference>
<dbReference type="Gene3D" id="3.40.50.1000">
    <property type="entry name" value="HAD superfamily/HAD-like"/>
    <property type="match status" value="1"/>
</dbReference>
<dbReference type="Gene3D" id="1.10.150.240">
    <property type="entry name" value="Putative phosphatase, domain 2"/>
    <property type="match status" value="1"/>
</dbReference>